<dbReference type="PANTHER" id="PTHR11702:SF31">
    <property type="entry name" value="MITOCHONDRIAL RIBOSOME-ASSOCIATED GTPASE 2"/>
    <property type="match status" value="1"/>
</dbReference>
<dbReference type="PATRIC" id="fig|362787.3.peg.245"/>
<dbReference type="SUPFAM" id="SSF52540">
    <property type="entry name" value="P-loop containing nucleoside triphosphate hydrolases"/>
    <property type="match status" value="1"/>
</dbReference>
<dbReference type="PROSITE" id="PS51883">
    <property type="entry name" value="OBG"/>
    <property type="match status" value="1"/>
</dbReference>
<dbReference type="InterPro" id="IPR031167">
    <property type="entry name" value="G_OBG"/>
</dbReference>
<dbReference type="InterPro" id="IPR027417">
    <property type="entry name" value="P-loop_NTPase"/>
</dbReference>
<dbReference type="NCBIfam" id="NF008955">
    <property type="entry name" value="PRK12297.1"/>
    <property type="match status" value="1"/>
</dbReference>
<keyword evidence="5 8" id="KW-0378">Hydrolase</keyword>
<dbReference type="Pfam" id="PF01018">
    <property type="entry name" value="GTP1_OBG"/>
    <property type="match status" value="1"/>
</dbReference>
<evidence type="ECO:0000313" key="12">
    <source>
        <dbReference type="Proteomes" id="UP000031465"/>
    </source>
</evidence>
<keyword evidence="4 8" id="KW-0547">Nucleotide-binding</keyword>
<keyword evidence="7 8" id="KW-0342">GTP-binding</keyword>
<evidence type="ECO:0000256" key="4">
    <source>
        <dbReference type="ARBA" id="ARBA00022741"/>
    </source>
</evidence>
<comment type="cofactor">
    <cofactor evidence="8">
        <name>Mg(2+)</name>
        <dbReference type="ChEBI" id="CHEBI:18420"/>
    </cofactor>
</comment>
<dbReference type="AlphaFoldDB" id="A0A0C1K3M9"/>
<evidence type="ECO:0000259" key="9">
    <source>
        <dbReference type="PROSITE" id="PS51710"/>
    </source>
</evidence>
<feature type="binding site" evidence="8">
    <location>
        <begin position="172"/>
        <end position="179"/>
    </location>
    <ligand>
        <name>GTP</name>
        <dbReference type="ChEBI" id="CHEBI:37565"/>
    </ligand>
</feature>
<dbReference type="InterPro" id="IPR006073">
    <property type="entry name" value="GTP-bd"/>
</dbReference>
<name>A0A0C1K3M9_9BACT</name>
<evidence type="ECO:0000256" key="7">
    <source>
        <dbReference type="ARBA" id="ARBA00023134"/>
    </source>
</evidence>
<comment type="subunit">
    <text evidence="8">Monomer.</text>
</comment>
<feature type="binding site" evidence="8">
    <location>
        <position position="179"/>
    </location>
    <ligand>
        <name>Mg(2+)</name>
        <dbReference type="ChEBI" id="CHEBI:18420"/>
    </ligand>
</feature>
<dbReference type="InterPro" id="IPR045086">
    <property type="entry name" value="OBG_GTPase"/>
</dbReference>
<accession>A0A0C1K3M9</accession>
<dbReference type="HAMAP" id="MF_01454">
    <property type="entry name" value="GTPase_Obg"/>
    <property type="match status" value="1"/>
</dbReference>
<feature type="binding site" evidence="8">
    <location>
        <begin position="197"/>
        <end position="201"/>
    </location>
    <ligand>
        <name>GTP</name>
        <dbReference type="ChEBI" id="CHEBI:37565"/>
    </ligand>
</feature>
<evidence type="ECO:0000256" key="2">
    <source>
        <dbReference type="ARBA" id="ARBA00022490"/>
    </source>
</evidence>
<feature type="binding site" evidence="8">
    <location>
        <begin position="219"/>
        <end position="222"/>
    </location>
    <ligand>
        <name>GTP</name>
        <dbReference type="ChEBI" id="CHEBI:37565"/>
    </ligand>
</feature>
<dbReference type="InterPro" id="IPR036726">
    <property type="entry name" value="GTP1_OBG_dom_sf"/>
</dbReference>
<comment type="caution">
    <text evidence="11">The sequence shown here is derived from an EMBL/GenBank/DDBJ whole genome shotgun (WGS) entry which is preliminary data.</text>
</comment>
<organism evidence="11 12">
    <name type="scientific">Candidatus Protochlamydia amoebophila</name>
    <dbReference type="NCBI Taxonomy" id="362787"/>
    <lineage>
        <taxon>Bacteria</taxon>
        <taxon>Pseudomonadati</taxon>
        <taxon>Chlamydiota</taxon>
        <taxon>Chlamydiia</taxon>
        <taxon>Parachlamydiales</taxon>
        <taxon>Parachlamydiaceae</taxon>
        <taxon>Candidatus Protochlamydia</taxon>
    </lineage>
</organism>
<evidence type="ECO:0000256" key="6">
    <source>
        <dbReference type="ARBA" id="ARBA00022842"/>
    </source>
</evidence>
<dbReference type="PRINTS" id="PR00326">
    <property type="entry name" value="GTP1OBG"/>
</dbReference>
<feature type="binding site" evidence="8">
    <location>
        <position position="199"/>
    </location>
    <ligand>
        <name>Mg(2+)</name>
        <dbReference type="ChEBI" id="CHEBI:18420"/>
    </ligand>
</feature>
<dbReference type="PROSITE" id="PS51710">
    <property type="entry name" value="G_OBG"/>
    <property type="match status" value="1"/>
</dbReference>
<dbReference type="InterPro" id="IPR006169">
    <property type="entry name" value="GTP1_OBG_dom"/>
</dbReference>
<dbReference type="Gene3D" id="3.40.50.300">
    <property type="entry name" value="P-loop containing nucleotide triphosphate hydrolases"/>
    <property type="match status" value="1"/>
</dbReference>
<protein>
    <recommendedName>
        <fullName evidence="8">GTPase Obg</fullName>
        <ecNumber evidence="8">3.6.5.-</ecNumber>
    </recommendedName>
    <alternativeName>
        <fullName evidence="8">GTP-binding protein Obg</fullName>
    </alternativeName>
</protein>
<dbReference type="GO" id="GO:0043022">
    <property type="term" value="F:ribosome binding"/>
    <property type="evidence" value="ECO:0007669"/>
    <property type="project" value="UniProtKB-ARBA"/>
</dbReference>
<dbReference type="InterPro" id="IPR005225">
    <property type="entry name" value="Small_GTP-bd"/>
</dbReference>
<evidence type="ECO:0000259" key="10">
    <source>
        <dbReference type="PROSITE" id="PS51883"/>
    </source>
</evidence>
<keyword evidence="2 8" id="KW-0963">Cytoplasm</keyword>
<dbReference type="GO" id="GO:0005737">
    <property type="term" value="C:cytoplasm"/>
    <property type="evidence" value="ECO:0007669"/>
    <property type="project" value="UniProtKB-SubCell"/>
</dbReference>
<dbReference type="GO" id="GO:0005525">
    <property type="term" value="F:GTP binding"/>
    <property type="evidence" value="ECO:0007669"/>
    <property type="project" value="UniProtKB-UniRule"/>
</dbReference>
<dbReference type="FunFam" id="2.70.210.12:FF:000001">
    <property type="entry name" value="GTPase Obg"/>
    <property type="match status" value="1"/>
</dbReference>
<comment type="subcellular location">
    <subcellularLocation>
        <location evidence="8">Cytoplasm</location>
    </subcellularLocation>
</comment>
<keyword evidence="6 8" id="KW-0460">Magnesium</keyword>
<evidence type="ECO:0000256" key="1">
    <source>
        <dbReference type="ARBA" id="ARBA00007699"/>
    </source>
</evidence>
<feature type="domain" description="OBG-type G" evidence="9">
    <location>
        <begin position="166"/>
        <end position="337"/>
    </location>
</feature>
<dbReference type="PIRSF" id="PIRSF002401">
    <property type="entry name" value="GTP_bd_Obg/CgtA"/>
    <property type="match status" value="1"/>
</dbReference>
<dbReference type="PANTHER" id="PTHR11702">
    <property type="entry name" value="DEVELOPMENTALLY REGULATED GTP-BINDING PROTEIN-RELATED"/>
    <property type="match status" value="1"/>
</dbReference>
<evidence type="ECO:0000256" key="5">
    <source>
        <dbReference type="ARBA" id="ARBA00022801"/>
    </source>
</evidence>
<evidence type="ECO:0000313" key="11">
    <source>
        <dbReference type="EMBL" id="KIC73907.1"/>
    </source>
</evidence>
<dbReference type="Pfam" id="PF01926">
    <property type="entry name" value="MMR_HSR1"/>
    <property type="match status" value="1"/>
</dbReference>
<dbReference type="SUPFAM" id="SSF82051">
    <property type="entry name" value="Obg GTP-binding protein N-terminal domain"/>
    <property type="match status" value="1"/>
</dbReference>
<dbReference type="NCBIfam" id="TIGR02729">
    <property type="entry name" value="Obg_CgtA"/>
    <property type="match status" value="1"/>
</dbReference>
<dbReference type="EMBL" id="JSAN01000017">
    <property type="protein sequence ID" value="KIC73907.1"/>
    <property type="molecule type" value="Genomic_DNA"/>
</dbReference>
<comment type="similarity">
    <text evidence="1 8">Belongs to the TRAFAC class OBG-HflX-like GTPase superfamily. OBG GTPase family.</text>
</comment>
<reference evidence="11 12" key="1">
    <citation type="journal article" date="2014" name="Mol. Biol. Evol.">
        <title>Massive expansion of Ubiquitination-related gene families within the Chlamydiae.</title>
        <authorList>
            <person name="Domman D."/>
            <person name="Collingro A."/>
            <person name="Lagkouvardos I."/>
            <person name="Gehre L."/>
            <person name="Weinmaier T."/>
            <person name="Rattei T."/>
            <person name="Subtil A."/>
            <person name="Horn M."/>
        </authorList>
    </citation>
    <scope>NUCLEOTIDE SEQUENCE [LARGE SCALE GENOMIC DNA]</scope>
    <source>
        <strain evidence="11 12">EI2</strain>
    </source>
</reference>
<evidence type="ECO:0000256" key="8">
    <source>
        <dbReference type="HAMAP-Rule" id="MF_01454"/>
    </source>
</evidence>
<dbReference type="GO" id="GO:0003924">
    <property type="term" value="F:GTPase activity"/>
    <property type="evidence" value="ECO:0007669"/>
    <property type="project" value="UniProtKB-UniRule"/>
</dbReference>
<feature type="binding site" evidence="8">
    <location>
        <begin position="289"/>
        <end position="292"/>
    </location>
    <ligand>
        <name>GTP</name>
        <dbReference type="ChEBI" id="CHEBI:37565"/>
    </ligand>
</feature>
<sequence>MVTPRGIMFVDRVIIELIAGKGGNGVVAWRREKYIPKGGPAGGNGGRGGSVILEADTQISSLDWFRHRRILKAQSGGDGGGNCRQGKNGTDLILKVPCGTLLKDAKSGKVIHDFVEDKERFVLCKGGRGGRGNDSFKTPTHQAPNICTEGTLGEIHHIELELKLIADVGLVGFPNAGKSTLISSLAGLRVKVAAYPFTTLQPNLGFIELDNYKRIYIADIPGIIEGASHNRGLGLEFLRHIERTKLLIFILDASGIDGRTPSHDFRILREEIGAYNPELLERPYLVVLNKIDTEDSLSHIQEFEKNFSISSDMLFKISAVYGEGLQELIEKMTQRLSQKKEIEY</sequence>
<evidence type="ECO:0000256" key="3">
    <source>
        <dbReference type="ARBA" id="ARBA00022723"/>
    </source>
</evidence>
<proteinExistence type="inferred from homology"/>
<dbReference type="InterPro" id="IPR014100">
    <property type="entry name" value="GTP-bd_Obg/CgtA"/>
</dbReference>
<keyword evidence="3 8" id="KW-0479">Metal-binding</keyword>
<dbReference type="GO" id="GO:0042254">
    <property type="term" value="P:ribosome biogenesis"/>
    <property type="evidence" value="ECO:0007669"/>
    <property type="project" value="UniProtKB-UniRule"/>
</dbReference>
<dbReference type="Gene3D" id="2.70.210.12">
    <property type="entry name" value="GTP1/OBG domain"/>
    <property type="match status" value="1"/>
</dbReference>
<feature type="binding site" evidence="8">
    <location>
        <begin position="318"/>
        <end position="320"/>
    </location>
    <ligand>
        <name>GTP</name>
        <dbReference type="ChEBI" id="CHEBI:37565"/>
    </ligand>
</feature>
<dbReference type="EC" id="3.6.5.-" evidence="8"/>
<dbReference type="NCBIfam" id="TIGR00231">
    <property type="entry name" value="small_GTP"/>
    <property type="match status" value="1"/>
</dbReference>
<dbReference type="CDD" id="cd01898">
    <property type="entry name" value="Obg"/>
    <property type="match status" value="1"/>
</dbReference>
<dbReference type="NCBIfam" id="NF008956">
    <property type="entry name" value="PRK12299.1"/>
    <property type="match status" value="1"/>
</dbReference>
<gene>
    <name evidence="8 11" type="primary">obg</name>
    <name evidence="11" type="ORF">DB44_AS00030</name>
</gene>
<dbReference type="GO" id="GO:0000287">
    <property type="term" value="F:magnesium ion binding"/>
    <property type="evidence" value="ECO:0007669"/>
    <property type="project" value="InterPro"/>
</dbReference>
<comment type="function">
    <text evidence="8">An essential GTPase which binds GTP, GDP and possibly (p)ppGpp with moderate affinity, with high nucleotide exchange rates and a fairly low GTP hydrolysis rate. Plays a role in control of the cell cycle, stress response, ribosome biogenesis and in those bacteria that undergo differentiation, in morphogenesis control.</text>
</comment>
<dbReference type="Proteomes" id="UP000031465">
    <property type="component" value="Unassembled WGS sequence"/>
</dbReference>
<feature type="domain" description="Obg" evidence="10">
    <location>
        <begin position="7"/>
        <end position="165"/>
    </location>
</feature>